<feature type="transmembrane region" description="Helical" evidence="1">
    <location>
        <begin position="69"/>
        <end position="96"/>
    </location>
</feature>
<dbReference type="Ensembl" id="ENSCINT00000025111.1">
    <property type="protein sequence ID" value="ENSCINP00000024865.1"/>
    <property type="gene ID" value="ENSCING00000007648.3"/>
</dbReference>
<evidence type="ECO:0000313" key="2">
    <source>
        <dbReference type="Ensembl" id="ENSCINP00000024865.1"/>
    </source>
</evidence>
<organism evidence="2 3">
    <name type="scientific">Ciona intestinalis</name>
    <name type="common">Transparent sea squirt</name>
    <name type="synonym">Ascidia intestinalis</name>
    <dbReference type="NCBI Taxonomy" id="7719"/>
    <lineage>
        <taxon>Eukaryota</taxon>
        <taxon>Metazoa</taxon>
        <taxon>Chordata</taxon>
        <taxon>Tunicata</taxon>
        <taxon>Ascidiacea</taxon>
        <taxon>Phlebobranchia</taxon>
        <taxon>Cionidae</taxon>
        <taxon>Ciona</taxon>
    </lineage>
</organism>
<reference evidence="2" key="4">
    <citation type="submission" date="2025-09" db="UniProtKB">
        <authorList>
            <consortium name="Ensembl"/>
        </authorList>
    </citation>
    <scope>IDENTIFICATION</scope>
</reference>
<reference evidence="2" key="3">
    <citation type="submission" date="2025-08" db="UniProtKB">
        <authorList>
            <consortium name="Ensembl"/>
        </authorList>
    </citation>
    <scope>IDENTIFICATION</scope>
</reference>
<keyword evidence="1" id="KW-1133">Transmembrane helix</keyword>
<proteinExistence type="predicted"/>
<accession>F6YBD5</accession>
<dbReference type="Proteomes" id="UP000008144">
    <property type="component" value="Chromosome 4"/>
</dbReference>
<sequence>MKTIDWGIVQIPLLRHYRVCFCLKRELKAAVGGTGWKLFLQSALRVLLLSMWGMTKIDYDLPQTEQKIIGIYVELAILSLQVVDGLAAILSPWFLIFSSKLPATVNC</sequence>
<dbReference type="EMBL" id="EAAA01001949">
    <property type="status" value="NOT_ANNOTATED_CDS"/>
    <property type="molecule type" value="Genomic_DNA"/>
</dbReference>
<keyword evidence="3" id="KW-1185">Reference proteome</keyword>
<reference evidence="2" key="2">
    <citation type="journal article" date="2008" name="Genome Biol.">
        <title>Improved genome assembly and evidence-based global gene model set for the chordate Ciona intestinalis: new insight into intron and operon populations.</title>
        <authorList>
            <person name="Satou Y."/>
            <person name="Mineta K."/>
            <person name="Ogasawara M."/>
            <person name="Sasakura Y."/>
            <person name="Shoguchi E."/>
            <person name="Ueno K."/>
            <person name="Yamada L."/>
            <person name="Matsumoto J."/>
            <person name="Wasserscheid J."/>
            <person name="Dewar K."/>
            <person name="Wiley G.B."/>
            <person name="Macmil S.L."/>
            <person name="Roe B.A."/>
            <person name="Zeller R.W."/>
            <person name="Hastings K.E."/>
            <person name="Lemaire P."/>
            <person name="Lindquist E."/>
            <person name="Endo T."/>
            <person name="Hotta K."/>
            <person name="Inaba K."/>
        </authorList>
    </citation>
    <scope>NUCLEOTIDE SEQUENCE [LARGE SCALE GENOMIC DNA]</scope>
    <source>
        <strain evidence="2">wild type</strain>
    </source>
</reference>
<dbReference type="HOGENOM" id="CLU_2215746_0_0_1"/>
<name>F6YBD5_CIOIN</name>
<keyword evidence="1" id="KW-0472">Membrane</keyword>
<reference evidence="3" key="1">
    <citation type="journal article" date="2002" name="Science">
        <title>The draft genome of Ciona intestinalis: insights into chordate and vertebrate origins.</title>
        <authorList>
            <person name="Dehal P."/>
            <person name="Satou Y."/>
            <person name="Campbell R.K."/>
            <person name="Chapman J."/>
            <person name="Degnan B."/>
            <person name="De Tomaso A."/>
            <person name="Davidson B."/>
            <person name="Di Gregorio A."/>
            <person name="Gelpke M."/>
            <person name="Goodstein D.M."/>
            <person name="Harafuji N."/>
            <person name="Hastings K.E."/>
            <person name="Ho I."/>
            <person name="Hotta K."/>
            <person name="Huang W."/>
            <person name="Kawashima T."/>
            <person name="Lemaire P."/>
            <person name="Martinez D."/>
            <person name="Meinertzhagen I.A."/>
            <person name="Necula S."/>
            <person name="Nonaka M."/>
            <person name="Putnam N."/>
            <person name="Rash S."/>
            <person name="Saiga H."/>
            <person name="Satake M."/>
            <person name="Terry A."/>
            <person name="Yamada L."/>
            <person name="Wang H.G."/>
            <person name="Awazu S."/>
            <person name="Azumi K."/>
            <person name="Boore J."/>
            <person name="Branno M."/>
            <person name="Chin-Bow S."/>
            <person name="DeSantis R."/>
            <person name="Doyle S."/>
            <person name="Francino P."/>
            <person name="Keys D.N."/>
            <person name="Haga S."/>
            <person name="Hayashi H."/>
            <person name="Hino K."/>
            <person name="Imai K.S."/>
            <person name="Inaba K."/>
            <person name="Kano S."/>
            <person name="Kobayashi K."/>
            <person name="Kobayashi M."/>
            <person name="Lee B.I."/>
            <person name="Makabe K.W."/>
            <person name="Manohar C."/>
            <person name="Matassi G."/>
            <person name="Medina M."/>
            <person name="Mochizuki Y."/>
            <person name="Mount S."/>
            <person name="Morishita T."/>
            <person name="Miura S."/>
            <person name="Nakayama A."/>
            <person name="Nishizaka S."/>
            <person name="Nomoto H."/>
            <person name="Ohta F."/>
            <person name="Oishi K."/>
            <person name="Rigoutsos I."/>
            <person name="Sano M."/>
            <person name="Sasaki A."/>
            <person name="Sasakura Y."/>
            <person name="Shoguchi E."/>
            <person name="Shin-i T."/>
            <person name="Spagnuolo A."/>
            <person name="Stainier D."/>
            <person name="Suzuki M.M."/>
            <person name="Tassy O."/>
            <person name="Takatori N."/>
            <person name="Tokuoka M."/>
            <person name="Yagi K."/>
            <person name="Yoshizaki F."/>
            <person name="Wada S."/>
            <person name="Zhang C."/>
            <person name="Hyatt P.D."/>
            <person name="Larimer F."/>
            <person name="Detter C."/>
            <person name="Doggett N."/>
            <person name="Glavina T."/>
            <person name="Hawkins T."/>
            <person name="Richardson P."/>
            <person name="Lucas S."/>
            <person name="Kohara Y."/>
            <person name="Levine M."/>
            <person name="Satoh N."/>
            <person name="Rokhsar D.S."/>
        </authorList>
    </citation>
    <scope>NUCLEOTIDE SEQUENCE [LARGE SCALE GENOMIC DNA]</scope>
</reference>
<evidence type="ECO:0000313" key="3">
    <source>
        <dbReference type="Proteomes" id="UP000008144"/>
    </source>
</evidence>
<keyword evidence="1" id="KW-0812">Transmembrane</keyword>
<evidence type="ECO:0000256" key="1">
    <source>
        <dbReference type="SAM" id="Phobius"/>
    </source>
</evidence>
<dbReference type="AlphaFoldDB" id="F6YBD5"/>
<dbReference type="InParanoid" id="F6YBD5"/>
<protein>
    <submittedName>
        <fullName evidence="2">Uncharacterized protein</fullName>
    </submittedName>
</protein>
<dbReference type="GeneTree" id="ENSGT00390000012076"/>